<dbReference type="PATRIC" id="fig|186479.3.peg.5527"/>
<feature type="non-terminal residue" evidence="2">
    <location>
        <position position="295"/>
    </location>
</feature>
<feature type="region of interest" description="Disordered" evidence="1">
    <location>
        <begin position="226"/>
        <end position="248"/>
    </location>
</feature>
<evidence type="ECO:0000313" key="2">
    <source>
        <dbReference type="EMBL" id="KPV48381.1"/>
    </source>
</evidence>
<keyword evidence="3" id="KW-1185">Reference proteome</keyword>
<feature type="region of interest" description="Disordered" evidence="1">
    <location>
        <begin position="1"/>
        <end position="74"/>
    </location>
</feature>
<evidence type="ECO:0000256" key="1">
    <source>
        <dbReference type="SAM" id="MobiDB-lite"/>
    </source>
</evidence>
<organism evidence="2 3">
    <name type="scientific">Kouleothrix aurantiaca</name>
    <dbReference type="NCBI Taxonomy" id="186479"/>
    <lineage>
        <taxon>Bacteria</taxon>
        <taxon>Bacillati</taxon>
        <taxon>Chloroflexota</taxon>
        <taxon>Chloroflexia</taxon>
        <taxon>Chloroflexales</taxon>
        <taxon>Roseiflexineae</taxon>
        <taxon>Roseiflexaceae</taxon>
        <taxon>Kouleothrix</taxon>
    </lineage>
</organism>
<gene>
    <name evidence="2" type="ORF">SE17_38375</name>
</gene>
<feature type="compositionally biased region" description="Low complexity" evidence="1">
    <location>
        <begin position="23"/>
        <end position="35"/>
    </location>
</feature>
<dbReference type="Proteomes" id="UP000050509">
    <property type="component" value="Unassembled WGS sequence"/>
</dbReference>
<reference evidence="2 3" key="1">
    <citation type="submission" date="2015-09" db="EMBL/GenBank/DDBJ databases">
        <title>Draft genome sequence of Kouleothrix aurantiaca JCM 19913.</title>
        <authorList>
            <person name="Hemp J."/>
        </authorList>
    </citation>
    <scope>NUCLEOTIDE SEQUENCE [LARGE SCALE GENOMIC DNA]</scope>
    <source>
        <strain evidence="2 3">COM-B</strain>
    </source>
</reference>
<proteinExistence type="predicted"/>
<feature type="region of interest" description="Disordered" evidence="1">
    <location>
        <begin position="112"/>
        <end position="140"/>
    </location>
</feature>
<accession>A0A0N8PQY0</accession>
<comment type="caution">
    <text evidence="2">The sequence shown here is derived from an EMBL/GenBank/DDBJ whole genome shotgun (WGS) entry which is preliminary data.</text>
</comment>
<dbReference type="AlphaFoldDB" id="A0A0N8PQY0"/>
<name>A0A0N8PQY0_9CHLR</name>
<sequence>PFAQAAPAAARTPGDDLFTFDSAPAAPQAAQPAAASGGTFNSFFDMPLDGEATLAPEPQTADPGSTPAHDDLSLTASAPVDLGDFANTNSFPSAAPTTDGLFGDIFAQPLDGLTPAPWQDGAAAGDVTSPAPTSGGDDLSFDLFATPLDFGGMPATTADTPAPASGGDDLSFDLFATPLDFGGMPATAADTLAQPFASGTDLSSAGSIFPTFGAEELWGLDSALNESATQPAADEAQEQSWGTGLSDDSADGNGVFYLPTGATEAAAPAEMPDVQIVSADFQGWQDAPDAIASGA</sequence>
<evidence type="ECO:0000313" key="3">
    <source>
        <dbReference type="Proteomes" id="UP000050509"/>
    </source>
</evidence>
<protein>
    <submittedName>
        <fullName evidence="2">Uncharacterized protein</fullName>
    </submittedName>
</protein>
<dbReference type="EMBL" id="LJCR01002698">
    <property type="protein sequence ID" value="KPV48381.1"/>
    <property type="molecule type" value="Genomic_DNA"/>
</dbReference>
<feature type="non-terminal residue" evidence="2">
    <location>
        <position position="1"/>
    </location>
</feature>
<feature type="compositionally biased region" description="Low complexity" evidence="1">
    <location>
        <begin position="1"/>
        <end position="10"/>
    </location>
</feature>